<evidence type="ECO:0000313" key="3">
    <source>
        <dbReference type="Proteomes" id="UP000092607"/>
    </source>
</evidence>
<keyword evidence="1" id="KW-0812">Transmembrane</keyword>
<name>A0A1B8Q523_MORLA</name>
<comment type="caution">
    <text evidence="2">The sequence shown here is derived from an EMBL/GenBank/DDBJ whole genome shotgun (WGS) entry which is preliminary data.</text>
</comment>
<keyword evidence="1" id="KW-1133">Transmembrane helix</keyword>
<evidence type="ECO:0000256" key="1">
    <source>
        <dbReference type="SAM" id="Phobius"/>
    </source>
</evidence>
<organism evidence="2 3">
    <name type="scientific">Moraxella lacunata</name>
    <dbReference type="NCBI Taxonomy" id="477"/>
    <lineage>
        <taxon>Bacteria</taxon>
        <taxon>Pseudomonadati</taxon>
        <taxon>Pseudomonadota</taxon>
        <taxon>Gammaproteobacteria</taxon>
        <taxon>Moraxellales</taxon>
        <taxon>Moraxellaceae</taxon>
        <taxon>Moraxella</taxon>
    </lineage>
</organism>
<accession>A0A1B8Q523</accession>
<dbReference type="RefSeq" id="WP_065255186.1">
    <property type="nucleotide sequence ID" value="NZ_JARDJM010000006.1"/>
</dbReference>
<dbReference type="AlphaFoldDB" id="A0A1B8Q523"/>
<evidence type="ECO:0000313" key="2">
    <source>
        <dbReference type="EMBL" id="OBX64726.1"/>
    </source>
</evidence>
<feature type="transmembrane region" description="Helical" evidence="1">
    <location>
        <begin position="12"/>
        <end position="34"/>
    </location>
</feature>
<dbReference type="Proteomes" id="UP000092607">
    <property type="component" value="Unassembled WGS sequence"/>
</dbReference>
<reference evidence="2 3" key="1">
    <citation type="submission" date="2016-06" db="EMBL/GenBank/DDBJ databases">
        <title>Draft genome of Moraxella lacunata CCUG 57757A.</title>
        <authorList>
            <person name="Salva-Serra F."/>
            <person name="Engstrom-Jakobsson H."/>
            <person name="Thorell K."/>
            <person name="Gonzales-Siles L."/>
            <person name="Karlsson R."/>
            <person name="Boulund F."/>
            <person name="Engstrand L."/>
            <person name="Kristiansson E."/>
            <person name="Moore E."/>
        </authorList>
    </citation>
    <scope>NUCLEOTIDE SEQUENCE [LARGE SCALE GENOMIC DNA]</scope>
    <source>
        <strain evidence="2 3">CCUG 57757A</strain>
    </source>
</reference>
<proteinExistence type="predicted"/>
<dbReference type="EMBL" id="LZMS01000040">
    <property type="protein sequence ID" value="OBX64726.1"/>
    <property type="molecule type" value="Genomic_DNA"/>
</dbReference>
<feature type="transmembrane region" description="Helical" evidence="1">
    <location>
        <begin position="40"/>
        <end position="64"/>
    </location>
</feature>
<sequence length="68" mass="7092">MLKHKQKTNHQLLPAVLFLTALVVFAIASGGVLLSSLVGVFLACVACIIMTLLAVLAVVTIVFAGDKV</sequence>
<gene>
    <name evidence="2" type="ORF">A9309_04265</name>
</gene>
<keyword evidence="1" id="KW-0472">Membrane</keyword>
<protein>
    <submittedName>
        <fullName evidence="2">Uncharacterized protein</fullName>
    </submittedName>
</protein>